<accession>A0A2S4WLI9</accession>
<protein>
    <submittedName>
        <fullName evidence="1">Uncharacterized protein</fullName>
    </submittedName>
</protein>
<reference evidence="2" key="2">
    <citation type="journal article" date="2018" name="BMC Genomics">
        <title>Genomic insights into host adaptation between the wheat stripe rust pathogen (Puccinia striiformis f. sp. tritici) and the barley stripe rust pathogen (Puccinia striiformis f. sp. hordei).</title>
        <authorList>
            <person name="Xia C."/>
            <person name="Wang M."/>
            <person name="Yin C."/>
            <person name="Cornejo O.E."/>
            <person name="Hulbert S.H."/>
            <person name="Chen X."/>
        </authorList>
    </citation>
    <scope>NUCLEOTIDE SEQUENCE [LARGE SCALE GENOMIC DNA]</scope>
    <source>
        <strain evidence="2">93TX-2</strain>
    </source>
</reference>
<dbReference type="VEuPathDB" id="FungiDB:PSTT_02525"/>
<sequence length="435" mass="48940">MSNSAYILVKRSQEIFSVVSVFEDMNQKYEFPSADLTSGPTDPDLTIEDMATKSEILKKLQSSLLPAIKEHITCLLKSVEDLEEECPHPDVDLTLRILSDLDQTLKTTVSSTLTLTDGSPLPDGKHDHRLEKLKSFRCSQLRIKVDCIISSVAQSVLECYTTFMQSCAMAILVTDPARDWNQASKSKQDIRILTADVIDSIDDTIAWSLASDWAIVRGGWLMALGEIDSLLEHFMQHANPSLGLTADLARLTVSSTEESDLSDQTIAQTRRIAAMERTAEVVNFTIPLVKLARILVKKLLKRSPRSENPEPDNDINSETLQLFHSAFESMIWPLRIIMSRVRLVQYREQATLTINFRDRVLKSLNDLKKTLETASTLVASRLMPLLHGVEHASPASDFKAWSLTLEEPWDIVLDRLLDFVSSLQVEPEQQMEQAD</sequence>
<dbReference type="VEuPathDB" id="FungiDB:PSHT_01088"/>
<comment type="caution">
    <text evidence="1">The sequence shown here is derived from an EMBL/GenBank/DDBJ whole genome shotgun (WGS) entry which is preliminary data.</text>
</comment>
<dbReference type="PANTHER" id="PTHR33069">
    <property type="entry name" value="CHROMOSOME 7, WHOLE GENOME SHOTGUN SEQUENCE-RELATED"/>
    <property type="match status" value="1"/>
</dbReference>
<name>A0A2S4WLI9_9BASI</name>
<dbReference type="EMBL" id="PKSM01000008">
    <property type="protein sequence ID" value="POW22660.1"/>
    <property type="molecule type" value="Genomic_DNA"/>
</dbReference>
<evidence type="ECO:0000313" key="1">
    <source>
        <dbReference type="EMBL" id="POW22660.1"/>
    </source>
</evidence>
<keyword evidence="2" id="KW-1185">Reference proteome</keyword>
<organism evidence="1 2">
    <name type="scientific">Puccinia striiformis</name>
    <dbReference type="NCBI Taxonomy" id="27350"/>
    <lineage>
        <taxon>Eukaryota</taxon>
        <taxon>Fungi</taxon>
        <taxon>Dikarya</taxon>
        <taxon>Basidiomycota</taxon>
        <taxon>Pucciniomycotina</taxon>
        <taxon>Pucciniomycetes</taxon>
        <taxon>Pucciniales</taxon>
        <taxon>Pucciniaceae</taxon>
        <taxon>Puccinia</taxon>
    </lineage>
</organism>
<dbReference type="AlphaFoldDB" id="A0A2S4WLI9"/>
<reference evidence="2" key="3">
    <citation type="journal article" date="2018" name="Mol. Plant Microbe Interact.">
        <title>Genome sequence resources for the wheat stripe rust pathogen (Puccinia striiformis f. sp. tritici) and the barley stripe rust pathogen (Puccinia striiformis f. sp. hordei).</title>
        <authorList>
            <person name="Xia C."/>
            <person name="Wang M."/>
            <person name="Yin C."/>
            <person name="Cornejo O.E."/>
            <person name="Hulbert S.H."/>
            <person name="Chen X."/>
        </authorList>
    </citation>
    <scope>NUCLEOTIDE SEQUENCE [LARGE SCALE GENOMIC DNA]</scope>
    <source>
        <strain evidence="2">93TX-2</strain>
    </source>
</reference>
<proteinExistence type="predicted"/>
<dbReference type="PANTHER" id="PTHR33069:SF3">
    <property type="entry name" value="DYNEIN HEAVY CHAIN TAIL DOMAIN-CONTAINING PROTEIN"/>
    <property type="match status" value="1"/>
</dbReference>
<gene>
    <name evidence="1" type="ORF">PSHT_01088</name>
</gene>
<reference evidence="1 2" key="1">
    <citation type="submission" date="2017-12" db="EMBL/GenBank/DDBJ databases">
        <title>Gene loss provides genomic basis for host adaptation in cereal stripe rust fungi.</title>
        <authorList>
            <person name="Xia C."/>
        </authorList>
    </citation>
    <scope>NUCLEOTIDE SEQUENCE [LARGE SCALE GENOMIC DNA]</scope>
    <source>
        <strain evidence="1 2">93TX-2</strain>
    </source>
</reference>
<evidence type="ECO:0000313" key="2">
    <source>
        <dbReference type="Proteomes" id="UP000238274"/>
    </source>
</evidence>
<dbReference type="Proteomes" id="UP000238274">
    <property type="component" value="Unassembled WGS sequence"/>
</dbReference>